<protein>
    <recommendedName>
        <fullName evidence="3">Haloacid dehalogenase-like hydrolase</fullName>
    </recommendedName>
</protein>
<reference evidence="1" key="1">
    <citation type="submission" date="2021-06" db="EMBL/GenBank/DDBJ databases">
        <title>Elioraea tepida, sp. nov., a moderately thermophilic aerobic anoxygenic phototrophic bacterium isolated from an alkaline siliceous hot spring mat community in Yellowstone National Park, WY, USA.</title>
        <authorList>
            <person name="Saini M.K."/>
            <person name="Yoshida S."/>
            <person name="Sebastian A."/>
            <person name="Hirose S."/>
            <person name="Hara E."/>
            <person name="Tamaki H."/>
            <person name="Soulier N.T."/>
            <person name="Albert I."/>
            <person name="Hanada S."/>
            <person name="Bryant D.A."/>
            <person name="Tank M."/>
        </authorList>
    </citation>
    <scope>NUCLEOTIDE SEQUENCE</scope>
    <source>
        <strain evidence="1">MS-P2</strain>
    </source>
</reference>
<dbReference type="EMBL" id="CP076448">
    <property type="protein sequence ID" value="QXM24998.1"/>
    <property type="molecule type" value="Genomic_DNA"/>
</dbReference>
<dbReference type="KEGG" id="elio:KO353_01715"/>
<gene>
    <name evidence="1" type="ORF">KO353_01715</name>
</gene>
<name>A0A975YK04_9PROT</name>
<evidence type="ECO:0008006" key="3">
    <source>
        <dbReference type="Google" id="ProtNLM"/>
    </source>
</evidence>
<dbReference type="Proteomes" id="UP000694001">
    <property type="component" value="Chromosome"/>
</dbReference>
<keyword evidence="2" id="KW-1185">Reference proteome</keyword>
<organism evidence="1 2">
    <name type="scientific">Elioraea tepida</name>
    <dbReference type="NCBI Taxonomy" id="2843330"/>
    <lineage>
        <taxon>Bacteria</taxon>
        <taxon>Pseudomonadati</taxon>
        <taxon>Pseudomonadota</taxon>
        <taxon>Alphaproteobacteria</taxon>
        <taxon>Acetobacterales</taxon>
        <taxon>Elioraeaceae</taxon>
        <taxon>Elioraea</taxon>
    </lineage>
</organism>
<evidence type="ECO:0000313" key="1">
    <source>
        <dbReference type="EMBL" id="QXM24998.1"/>
    </source>
</evidence>
<dbReference type="AlphaFoldDB" id="A0A975YK04"/>
<evidence type="ECO:0000313" key="2">
    <source>
        <dbReference type="Proteomes" id="UP000694001"/>
    </source>
</evidence>
<sequence length="209" mass="23071">MRIGIDFDNTIACYEGVFHAAAVERGLIPTDLPRDKTSVRNHLRAIGRENDWTELQGYVYGARMDLVRPYPGVATFIAAAQHAGHDVFIVSHRTRVPYRGPPYDLHEAARAFLAAHRLTDPAHGGIPPERVLFEVTIAAKLARIAALGLDAFVDDLPEVLAEAAFPACCRAILFDPEANYPEGTWQGRRFERYGAWDSITAALFGRTAA</sequence>
<proteinExistence type="predicted"/>
<accession>A0A975YK04</accession>
<dbReference type="RefSeq" id="WP_218286054.1">
    <property type="nucleotide sequence ID" value="NZ_CP076448.1"/>
</dbReference>